<name>N4WQX1_9BACI</name>
<gene>
    <name evidence="9" type="ORF">J416_15262</name>
</gene>
<dbReference type="STRING" id="1308866.J416_15262"/>
<evidence type="ECO:0000256" key="6">
    <source>
        <dbReference type="ARBA" id="ARBA00023136"/>
    </source>
</evidence>
<comment type="similarity">
    <text evidence="2">Belongs to the EamA transporter family.</text>
</comment>
<dbReference type="Pfam" id="PF00892">
    <property type="entry name" value="EamA"/>
    <property type="match status" value="2"/>
</dbReference>
<evidence type="ECO:0000256" key="1">
    <source>
        <dbReference type="ARBA" id="ARBA00004651"/>
    </source>
</evidence>
<keyword evidence="3" id="KW-1003">Cell membrane</keyword>
<accession>N4WQX1</accession>
<evidence type="ECO:0000256" key="5">
    <source>
        <dbReference type="ARBA" id="ARBA00022989"/>
    </source>
</evidence>
<evidence type="ECO:0000256" key="4">
    <source>
        <dbReference type="ARBA" id="ARBA00022692"/>
    </source>
</evidence>
<comment type="subcellular location">
    <subcellularLocation>
        <location evidence="1">Cell membrane</location>
        <topology evidence="1">Multi-pass membrane protein</topology>
    </subcellularLocation>
</comment>
<dbReference type="OrthoDB" id="9805239at2"/>
<dbReference type="AlphaFoldDB" id="N4WQX1"/>
<dbReference type="PANTHER" id="PTHR32322:SF18">
    <property type="entry name" value="S-ADENOSYLMETHIONINE_S-ADENOSYLHOMOCYSTEINE TRANSPORTER"/>
    <property type="match status" value="1"/>
</dbReference>
<feature type="domain" description="EamA" evidence="8">
    <location>
        <begin position="2"/>
        <end position="136"/>
    </location>
</feature>
<dbReference type="eggNOG" id="COG0697">
    <property type="taxonomic scope" value="Bacteria"/>
</dbReference>
<dbReference type="InterPro" id="IPR000620">
    <property type="entry name" value="EamA_dom"/>
</dbReference>
<evidence type="ECO:0000256" key="2">
    <source>
        <dbReference type="ARBA" id="ARBA00007362"/>
    </source>
</evidence>
<dbReference type="PANTHER" id="PTHR32322">
    <property type="entry name" value="INNER MEMBRANE TRANSPORTER"/>
    <property type="match status" value="1"/>
</dbReference>
<feature type="transmembrane region" description="Helical" evidence="7">
    <location>
        <begin position="66"/>
        <end position="86"/>
    </location>
</feature>
<evidence type="ECO:0000313" key="10">
    <source>
        <dbReference type="Proteomes" id="UP000012283"/>
    </source>
</evidence>
<feature type="transmembrane region" description="Helical" evidence="7">
    <location>
        <begin position="92"/>
        <end position="113"/>
    </location>
</feature>
<feature type="transmembrane region" description="Helical" evidence="7">
    <location>
        <begin position="182"/>
        <end position="202"/>
    </location>
</feature>
<dbReference type="Proteomes" id="UP000012283">
    <property type="component" value="Unassembled WGS sequence"/>
</dbReference>
<evidence type="ECO:0000256" key="3">
    <source>
        <dbReference type="ARBA" id="ARBA00022475"/>
    </source>
</evidence>
<keyword evidence="5 7" id="KW-1133">Transmembrane helix</keyword>
<feature type="transmembrane region" description="Helical" evidence="7">
    <location>
        <begin position="214"/>
        <end position="233"/>
    </location>
</feature>
<comment type="caution">
    <text evidence="9">The sequence shown here is derived from an EMBL/GenBank/DDBJ whole genome shotgun (WGS) entry which is preliminary data.</text>
</comment>
<dbReference type="GO" id="GO:0005886">
    <property type="term" value="C:plasma membrane"/>
    <property type="evidence" value="ECO:0007669"/>
    <property type="project" value="UniProtKB-SubCell"/>
</dbReference>
<proteinExistence type="inferred from homology"/>
<reference evidence="9 10" key="1">
    <citation type="submission" date="2013-03" db="EMBL/GenBank/DDBJ databases">
        <title>Draft genome sequence of Gracibacillus halophilus YIM-C55.5, a moderately halophilic and thermophilic organism from the Xiaochaidamu salt lake.</title>
        <authorList>
            <person name="Sugumar T."/>
            <person name="Polireddy D.R."/>
            <person name="Antony A."/>
            <person name="Madhava Y.R."/>
            <person name="Sivakumar N."/>
        </authorList>
    </citation>
    <scope>NUCLEOTIDE SEQUENCE [LARGE SCALE GENOMIC DNA]</scope>
    <source>
        <strain evidence="9 10">YIM-C55.5</strain>
    </source>
</reference>
<keyword evidence="10" id="KW-1185">Reference proteome</keyword>
<keyword evidence="4 7" id="KW-0812">Transmembrane</keyword>
<dbReference type="InterPro" id="IPR050638">
    <property type="entry name" value="AA-Vitamin_Transporters"/>
</dbReference>
<feature type="transmembrane region" description="Helical" evidence="7">
    <location>
        <begin position="270"/>
        <end position="287"/>
    </location>
</feature>
<feature type="domain" description="EamA" evidence="8">
    <location>
        <begin position="152"/>
        <end position="287"/>
    </location>
</feature>
<feature type="transmembrane region" description="Helical" evidence="7">
    <location>
        <begin position="31"/>
        <end position="50"/>
    </location>
</feature>
<dbReference type="SUPFAM" id="SSF103481">
    <property type="entry name" value="Multidrug resistance efflux transporter EmrE"/>
    <property type="match status" value="2"/>
</dbReference>
<evidence type="ECO:0000259" key="8">
    <source>
        <dbReference type="Pfam" id="PF00892"/>
    </source>
</evidence>
<protein>
    <submittedName>
        <fullName evidence="9">Drug/metabolite transporter superfamily permease</fullName>
    </submittedName>
</protein>
<sequence length="297" mass="33410">MKAYILLILTTIFYAGNLIVGKPVTQEIPPITLAFIRHIIAVIVILPFGYSEWKRNKELWKKEWKAVLSLSLTGLVLFNVLVYLALNHTTTINAGIVEASTPIFTLLIAFLLFKETFTRKQLIGVFLSLFGVFFVITKGSLEVIMNLEINGGDFIMMLAMITWAFYSIFIKQHTWKFPTYGVLLVMFVVANIVFIPLMGLEFNQFSSIQWSGEIIAGLFYLGIFPSVIALICYNTAVREIGPSRASVFLNLIPVFTMIGAVVFLGEQLTIIQFVGSVFVITGVLITNRTSRRVQEEN</sequence>
<dbReference type="InterPro" id="IPR037185">
    <property type="entry name" value="EmrE-like"/>
</dbReference>
<keyword evidence="6 7" id="KW-0472">Membrane</keyword>
<dbReference type="PATRIC" id="fig|1308866.3.peg.3071"/>
<dbReference type="RefSeq" id="WP_003474802.1">
    <property type="nucleotide sequence ID" value="NZ_APML01000088.1"/>
</dbReference>
<dbReference type="Gene3D" id="1.10.3730.20">
    <property type="match status" value="1"/>
</dbReference>
<feature type="transmembrane region" description="Helical" evidence="7">
    <location>
        <begin position="245"/>
        <end position="264"/>
    </location>
</feature>
<evidence type="ECO:0000313" key="9">
    <source>
        <dbReference type="EMBL" id="ENH95596.1"/>
    </source>
</evidence>
<evidence type="ECO:0000256" key="7">
    <source>
        <dbReference type="SAM" id="Phobius"/>
    </source>
</evidence>
<dbReference type="EMBL" id="APML01000088">
    <property type="protein sequence ID" value="ENH95596.1"/>
    <property type="molecule type" value="Genomic_DNA"/>
</dbReference>
<organism evidence="9 10">
    <name type="scientific">Gracilibacillus halophilus YIM-C55.5</name>
    <dbReference type="NCBI Taxonomy" id="1308866"/>
    <lineage>
        <taxon>Bacteria</taxon>
        <taxon>Bacillati</taxon>
        <taxon>Bacillota</taxon>
        <taxon>Bacilli</taxon>
        <taxon>Bacillales</taxon>
        <taxon>Bacillaceae</taxon>
        <taxon>Gracilibacillus</taxon>
    </lineage>
</organism>
<feature type="transmembrane region" description="Helical" evidence="7">
    <location>
        <begin position="153"/>
        <end position="170"/>
    </location>
</feature>
<feature type="transmembrane region" description="Helical" evidence="7">
    <location>
        <begin position="122"/>
        <end position="141"/>
    </location>
</feature>